<name>A0A5N6R6S5_9ROSI</name>
<reference evidence="1 2" key="1">
    <citation type="submission" date="2019-06" db="EMBL/GenBank/DDBJ databases">
        <title>A chromosomal-level reference genome of Carpinus fangiana (Coryloideae, Betulaceae).</title>
        <authorList>
            <person name="Yang X."/>
            <person name="Wang Z."/>
            <person name="Zhang L."/>
            <person name="Hao G."/>
            <person name="Liu J."/>
            <person name="Yang Y."/>
        </authorList>
    </citation>
    <scope>NUCLEOTIDE SEQUENCE [LARGE SCALE GENOMIC DNA]</scope>
    <source>
        <strain evidence="1">Cfa_2016G</strain>
        <tissue evidence="1">Leaf</tissue>
    </source>
</reference>
<dbReference type="Proteomes" id="UP000327013">
    <property type="component" value="Chromosome 5"/>
</dbReference>
<gene>
    <name evidence="1" type="ORF">FH972_012381</name>
</gene>
<accession>A0A5N6R6S5</accession>
<keyword evidence="2" id="KW-1185">Reference proteome</keyword>
<proteinExistence type="predicted"/>
<sequence length="101" mass="11088">MGFGINGFHGLGKKAGFVGLGKRLMAGKKLWFGGFIGSWVLRLGEDQWVGHRGVGQIWEERWVGKKARGQRWGLNSNGFGVSVGSTMEEGSVSCKRKFPVF</sequence>
<evidence type="ECO:0000313" key="1">
    <source>
        <dbReference type="EMBL" id="KAE8055548.1"/>
    </source>
</evidence>
<dbReference type="AlphaFoldDB" id="A0A5N6R6S5"/>
<dbReference type="EMBL" id="CM017325">
    <property type="protein sequence ID" value="KAE8055548.1"/>
    <property type="molecule type" value="Genomic_DNA"/>
</dbReference>
<protein>
    <submittedName>
        <fullName evidence="1">Uncharacterized protein</fullName>
    </submittedName>
</protein>
<evidence type="ECO:0000313" key="2">
    <source>
        <dbReference type="Proteomes" id="UP000327013"/>
    </source>
</evidence>
<organism evidence="1 2">
    <name type="scientific">Carpinus fangiana</name>
    <dbReference type="NCBI Taxonomy" id="176857"/>
    <lineage>
        <taxon>Eukaryota</taxon>
        <taxon>Viridiplantae</taxon>
        <taxon>Streptophyta</taxon>
        <taxon>Embryophyta</taxon>
        <taxon>Tracheophyta</taxon>
        <taxon>Spermatophyta</taxon>
        <taxon>Magnoliopsida</taxon>
        <taxon>eudicotyledons</taxon>
        <taxon>Gunneridae</taxon>
        <taxon>Pentapetalae</taxon>
        <taxon>rosids</taxon>
        <taxon>fabids</taxon>
        <taxon>Fagales</taxon>
        <taxon>Betulaceae</taxon>
        <taxon>Carpinus</taxon>
    </lineage>
</organism>